<feature type="transmembrane region" description="Helical" evidence="6">
    <location>
        <begin position="357"/>
        <end position="378"/>
    </location>
</feature>
<evidence type="ECO:0000256" key="6">
    <source>
        <dbReference type="SAM" id="Phobius"/>
    </source>
</evidence>
<name>A0A1R2BV07_9CILI</name>
<proteinExistence type="predicted"/>
<keyword evidence="3" id="KW-0732">Signal</keyword>
<dbReference type="InterPro" id="IPR053937">
    <property type="entry name" value="GOST_TM"/>
</dbReference>
<feature type="transmembrane region" description="Helical" evidence="6">
    <location>
        <begin position="247"/>
        <end position="269"/>
    </location>
</feature>
<evidence type="ECO:0000256" key="4">
    <source>
        <dbReference type="ARBA" id="ARBA00022989"/>
    </source>
</evidence>
<evidence type="ECO:0000256" key="1">
    <source>
        <dbReference type="ARBA" id="ARBA00004141"/>
    </source>
</evidence>
<dbReference type="PANTHER" id="PTHR21229">
    <property type="entry name" value="LUNG SEVEN TRANSMEMBRANE RECEPTOR"/>
    <property type="match status" value="1"/>
</dbReference>
<evidence type="ECO:0000256" key="5">
    <source>
        <dbReference type="ARBA" id="ARBA00023136"/>
    </source>
</evidence>
<feature type="transmembrane region" description="Helical" evidence="6">
    <location>
        <begin position="144"/>
        <end position="167"/>
    </location>
</feature>
<sequence length="422" mass="48978">MIFLYVLLSLVSGKITHFSTKIQGPAAQLIHKCTLYSKNDIYGSKDSYITIQWNPSEITSYIILLTHKQYTHHYGISYCEANAPSVFSKVPMPYGNTTMIIQETGAYYIIAAVCESRQIALEIDIEFVNPYGHIPGDLFPLIPFYFTIACVYILLLVLWEIALFFYWKYSINIQKFWIPGILVLCTVENSLECRALLDFNNTGIRNFSLSFLVIIIKSFKDSFGRVLLMGAARGWGITKDISKNKGWTIYLTGIVYFIFDFIYLITFKVEESFELYLLLLASFPLIVLNTLIFFFVFSWFSKILYKLNFLKQNYKLKLVKQFALLLGLAGLASVIWGTLEILARFFWKQSDMWKWDWLYIGIWEAIFLILVISLIAIWRVSKNSKLLAITQEIRDDDNEISQEEEEAKYGIELSKVKNTQKK</sequence>
<keyword evidence="4 6" id="KW-1133">Transmembrane helix</keyword>
<dbReference type="PANTHER" id="PTHR21229:SF1">
    <property type="entry name" value="GH17801P"/>
    <property type="match status" value="1"/>
</dbReference>
<dbReference type="GO" id="GO:0005794">
    <property type="term" value="C:Golgi apparatus"/>
    <property type="evidence" value="ECO:0007669"/>
    <property type="project" value="TreeGrafter"/>
</dbReference>
<evidence type="ECO:0000256" key="3">
    <source>
        <dbReference type="ARBA" id="ARBA00022729"/>
    </source>
</evidence>
<keyword evidence="5 6" id="KW-0472">Membrane</keyword>
<keyword evidence="9" id="KW-1185">Reference proteome</keyword>
<keyword evidence="2 6" id="KW-0812">Transmembrane</keyword>
<dbReference type="AlphaFoldDB" id="A0A1R2BV07"/>
<reference evidence="8 9" key="1">
    <citation type="submission" date="2016-11" db="EMBL/GenBank/DDBJ databases">
        <title>The macronuclear genome of Stentor coeruleus: a giant cell with tiny introns.</title>
        <authorList>
            <person name="Slabodnick M."/>
            <person name="Ruby J.G."/>
            <person name="Reiff S.B."/>
            <person name="Swart E.C."/>
            <person name="Gosai S."/>
            <person name="Prabakaran S."/>
            <person name="Witkowska E."/>
            <person name="Larue G.E."/>
            <person name="Fisher S."/>
            <person name="Freeman R.M."/>
            <person name="Gunawardena J."/>
            <person name="Chu W."/>
            <person name="Stover N.A."/>
            <person name="Gregory B.D."/>
            <person name="Nowacki M."/>
            <person name="Derisi J."/>
            <person name="Roy S.W."/>
            <person name="Marshall W.F."/>
            <person name="Sood P."/>
        </authorList>
    </citation>
    <scope>NUCLEOTIDE SEQUENCE [LARGE SCALE GENOMIC DNA]</scope>
    <source>
        <strain evidence="8">WM001</strain>
    </source>
</reference>
<comment type="subcellular location">
    <subcellularLocation>
        <location evidence="1">Membrane</location>
        <topology evidence="1">Multi-pass membrane protein</topology>
    </subcellularLocation>
</comment>
<organism evidence="8 9">
    <name type="scientific">Stentor coeruleus</name>
    <dbReference type="NCBI Taxonomy" id="5963"/>
    <lineage>
        <taxon>Eukaryota</taxon>
        <taxon>Sar</taxon>
        <taxon>Alveolata</taxon>
        <taxon>Ciliophora</taxon>
        <taxon>Postciliodesmatophora</taxon>
        <taxon>Heterotrichea</taxon>
        <taxon>Heterotrichida</taxon>
        <taxon>Stentoridae</taxon>
        <taxon>Stentor</taxon>
    </lineage>
</organism>
<dbReference type="OrthoDB" id="19932at2759"/>
<feature type="transmembrane region" description="Helical" evidence="6">
    <location>
        <begin position="322"/>
        <end position="345"/>
    </location>
</feature>
<dbReference type="GO" id="GO:0016020">
    <property type="term" value="C:membrane"/>
    <property type="evidence" value="ECO:0007669"/>
    <property type="project" value="UniProtKB-SubCell"/>
</dbReference>
<dbReference type="InterPro" id="IPR009637">
    <property type="entry name" value="GPR107/GPR108-like"/>
</dbReference>
<evidence type="ECO:0000259" key="7">
    <source>
        <dbReference type="Pfam" id="PF06814"/>
    </source>
</evidence>
<comment type="caution">
    <text evidence="8">The sequence shown here is derived from an EMBL/GenBank/DDBJ whole genome shotgun (WGS) entry which is preliminary data.</text>
</comment>
<feature type="transmembrane region" description="Helical" evidence="6">
    <location>
        <begin position="275"/>
        <end position="301"/>
    </location>
</feature>
<evidence type="ECO:0000313" key="9">
    <source>
        <dbReference type="Proteomes" id="UP000187209"/>
    </source>
</evidence>
<dbReference type="Pfam" id="PF06814">
    <property type="entry name" value="GOST_TM"/>
    <property type="match status" value="1"/>
</dbReference>
<protein>
    <recommendedName>
        <fullName evidence="7">GOST seven transmembrane domain-containing protein</fullName>
    </recommendedName>
</protein>
<gene>
    <name evidence="8" type="ORF">SteCoe_19128</name>
</gene>
<evidence type="ECO:0000256" key="2">
    <source>
        <dbReference type="ARBA" id="ARBA00022692"/>
    </source>
</evidence>
<accession>A0A1R2BV07</accession>
<feature type="domain" description="GOST seven transmembrane" evidence="7">
    <location>
        <begin position="140"/>
        <end position="384"/>
    </location>
</feature>
<dbReference type="EMBL" id="MPUH01000417">
    <property type="protein sequence ID" value="OMJ80586.1"/>
    <property type="molecule type" value="Genomic_DNA"/>
</dbReference>
<evidence type="ECO:0000313" key="8">
    <source>
        <dbReference type="EMBL" id="OMJ80586.1"/>
    </source>
</evidence>
<dbReference type="Proteomes" id="UP000187209">
    <property type="component" value="Unassembled WGS sequence"/>
</dbReference>